<feature type="domain" description="FHA" evidence="3">
    <location>
        <begin position="273"/>
        <end position="327"/>
    </location>
</feature>
<feature type="compositionally biased region" description="Low complexity" evidence="2">
    <location>
        <begin position="157"/>
        <end position="169"/>
    </location>
</feature>
<keyword evidence="5" id="KW-1185">Reference proteome</keyword>
<dbReference type="EMBL" id="BAABJM010000002">
    <property type="protein sequence ID" value="GAA5050338.1"/>
    <property type="molecule type" value="Genomic_DNA"/>
</dbReference>
<feature type="compositionally biased region" description="Low complexity" evidence="2">
    <location>
        <begin position="131"/>
        <end position="140"/>
    </location>
</feature>
<dbReference type="Pfam" id="PF00498">
    <property type="entry name" value="FHA"/>
    <property type="match status" value="1"/>
</dbReference>
<keyword evidence="1" id="KW-0597">Phosphoprotein</keyword>
<comment type="caution">
    <text evidence="4">The sequence shown here is derived from an EMBL/GenBank/DDBJ whole genome shotgun (WGS) entry which is preliminary data.</text>
</comment>
<dbReference type="SUPFAM" id="SSF49879">
    <property type="entry name" value="SMAD/FHA domain"/>
    <property type="match status" value="1"/>
</dbReference>
<evidence type="ECO:0000313" key="5">
    <source>
        <dbReference type="Proteomes" id="UP001500603"/>
    </source>
</evidence>
<evidence type="ECO:0000256" key="1">
    <source>
        <dbReference type="ARBA" id="ARBA00022553"/>
    </source>
</evidence>
<dbReference type="PROSITE" id="PS50006">
    <property type="entry name" value="FHA_DOMAIN"/>
    <property type="match status" value="1"/>
</dbReference>
<feature type="region of interest" description="Disordered" evidence="2">
    <location>
        <begin position="93"/>
        <end position="197"/>
    </location>
</feature>
<accession>A0ABP9K5X3</accession>
<organism evidence="4 5">
    <name type="scientific">Nocardia callitridis</name>
    <dbReference type="NCBI Taxonomy" id="648753"/>
    <lineage>
        <taxon>Bacteria</taxon>
        <taxon>Bacillati</taxon>
        <taxon>Actinomycetota</taxon>
        <taxon>Actinomycetes</taxon>
        <taxon>Mycobacteriales</taxon>
        <taxon>Nocardiaceae</taxon>
        <taxon>Nocardia</taxon>
    </lineage>
</organism>
<feature type="compositionally biased region" description="Low complexity" evidence="2">
    <location>
        <begin position="177"/>
        <end position="188"/>
    </location>
</feature>
<gene>
    <name evidence="4" type="ORF">GCM10023318_20480</name>
</gene>
<protein>
    <recommendedName>
        <fullName evidence="3">FHA domain-containing protein</fullName>
    </recommendedName>
</protein>
<evidence type="ECO:0000259" key="3">
    <source>
        <dbReference type="PROSITE" id="PS50006"/>
    </source>
</evidence>
<dbReference type="CDD" id="cd00060">
    <property type="entry name" value="FHA"/>
    <property type="match status" value="1"/>
</dbReference>
<name>A0ABP9K5X3_9NOCA</name>
<dbReference type="Proteomes" id="UP001500603">
    <property type="component" value="Unassembled WGS sequence"/>
</dbReference>
<evidence type="ECO:0000256" key="2">
    <source>
        <dbReference type="SAM" id="MobiDB-lite"/>
    </source>
</evidence>
<sequence>MVSCPDGHSSLAADYCDVCGAPIGAVDPVAAAEASGPTPKCVYCGAERSGRFCEACGHDSALPAPIETAGTGDGEVLPVEVVGPVAPVSALSRSAAGGPDSGSGLDTTSAAASRMAGTGDSSRPAPIPNSATAEAAETAAGTNSARVAEDPPVPGEAAAVASGKDAAVGPVSVTSGAAQRAETSSAAAGSKESVRGEVLGRNSVGADLGDAEASGPHGSATAAAEVGPVWVVTITADRAFFDRVRARKGPDADRVEFPAFYPHRRIVLRAGASLIGKRSVSQGITPEIDLGLAPADIGVSRTHATLRATEEGLSITDLGSTNGTSLNEGDDLLPAAVPFALHSGDRIHLGGWTTLHITAEPG</sequence>
<dbReference type="RefSeq" id="WP_345495003.1">
    <property type="nucleotide sequence ID" value="NZ_BAABJM010000002.1"/>
</dbReference>
<dbReference type="InterPro" id="IPR000253">
    <property type="entry name" value="FHA_dom"/>
</dbReference>
<proteinExistence type="predicted"/>
<evidence type="ECO:0000313" key="4">
    <source>
        <dbReference type="EMBL" id="GAA5050338.1"/>
    </source>
</evidence>
<dbReference type="InterPro" id="IPR008984">
    <property type="entry name" value="SMAD_FHA_dom_sf"/>
</dbReference>
<reference evidence="5" key="1">
    <citation type="journal article" date="2019" name="Int. J. Syst. Evol. Microbiol.">
        <title>The Global Catalogue of Microorganisms (GCM) 10K type strain sequencing project: providing services to taxonomists for standard genome sequencing and annotation.</title>
        <authorList>
            <consortium name="The Broad Institute Genomics Platform"/>
            <consortium name="The Broad Institute Genome Sequencing Center for Infectious Disease"/>
            <person name="Wu L."/>
            <person name="Ma J."/>
        </authorList>
    </citation>
    <scope>NUCLEOTIDE SEQUENCE [LARGE SCALE GENOMIC DNA]</scope>
    <source>
        <strain evidence="5">JCM 18298</strain>
    </source>
</reference>
<dbReference type="Gene3D" id="2.60.200.20">
    <property type="match status" value="1"/>
</dbReference>